<feature type="non-terminal residue" evidence="13">
    <location>
        <position position="738"/>
    </location>
</feature>
<protein>
    <recommendedName>
        <fullName evidence="12">Choline/carnitine acyltransferase domain-containing protein</fullName>
    </recommendedName>
</protein>
<keyword evidence="8 11" id="KW-0472">Membrane</keyword>
<gene>
    <name evidence="13" type="ORF">PENTCL1PPCAC_14700</name>
</gene>
<dbReference type="EMBL" id="BTSX01000004">
    <property type="protein sequence ID" value="GMS92525.1"/>
    <property type="molecule type" value="Genomic_DNA"/>
</dbReference>
<evidence type="ECO:0000256" key="1">
    <source>
        <dbReference type="ARBA" id="ARBA00004141"/>
    </source>
</evidence>
<sequence length="738" mass="83696">TVQMQSPNSKSTRPPFPLRTTFPSRIERAGYKFYNYLDNSLYPVRPLAFSAVVAAAAAAHWRYNDNGLLRQLPSLGDSGAARCIRIGVASVGTAYLPVFLIRFILRHFFFKYKQWLFEDSKKPSFSTRIWASLRYLLSLVPPRLKSCDSLLPRQSVPALEDTVERYLDSIQQLHSKKELEEINRQARAFLAGEGRKLQRMTQLYSLFVDNYVTGFWEKLAYLLSRKSVLINSSVAHVDYFHRTQATQASRAASFAYIETQSQLAIDQQTYTPMVQLGAGLICSSHLDKLYAITREPGEKIDRLRKFGISRHIAVLYNGGIYKVFTVDEHDRILSVDELTDTFIELLSRRDSNMKGAEGRVPALTTDNRTQWYHNRRRFFENNPKNAKALRDIESAIMVITLDNAVDWGYDPEKPELLSNFMKSQLTGNGANRWADKSVNYTVCRNGSFGGTTEHSIADGCEFGATQESFSLMENKILRYPPLSEQRAREVAFDATQIQGLRFAERLDIEVNEEMAVEINRCYSAHVAAINNTHVASLVYRDWGKDRMKQCGCSPDAFVQMAIQLANYRDQGRFVLTYEAASTRFYRNSRTETLRTVSDESCEFVRAMEIPGSAQRSQRAELLRKACAAHATRNRECMVGRGVDRHLFVLYVMAQATRTPSPFLDHYVQQEWLLSTSHTPVVTNYAMKEEGEDAPFAWLGASFGPVAESGYGICYRLVAGHSICAHITSYHSAGNTVGQ</sequence>
<evidence type="ECO:0000256" key="7">
    <source>
        <dbReference type="ARBA" id="ARBA00023098"/>
    </source>
</evidence>
<dbReference type="Pfam" id="PF00755">
    <property type="entry name" value="Carn_acyltransf"/>
    <property type="match status" value="1"/>
</dbReference>
<evidence type="ECO:0000313" key="14">
    <source>
        <dbReference type="Proteomes" id="UP001432027"/>
    </source>
</evidence>
<evidence type="ECO:0000256" key="9">
    <source>
        <dbReference type="ARBA" id="ARBA00023315"/>
    </source>
</evidence>
<dbReference type="Gene3D" id="3.30.559.70">
    <property type="entry name" value="Choline/Carnitine o-acyltransferase, domain 2"/>
    <property type="match status" value="1"/>
</dbReference>
<comment type="subcellular location">
    <subcellularLocation>
        <location evidence="1">Membrane</location>
        <topology evidence="1">Multi-pass membrane protein</topology>
    </subcellularLocation>
</comment>
<dbReference type="PANTHER" id="PTHR22589">
    <property type="entry name" value="CARNITINE O-ACYLTRANSFERASE"/>
    <property type="match status" value="1"/>
</dbReference>
<dbReference type="GO" id="GO:0004095">
    <property type="term" value="F:carnitine O-palmitoyltransferase activity"/>
    <property type="evidence" value="ECO:0007669"/>
    <property type="project" value="TreeGrafter"/>
</dbReference>
<dbReference type="Gene3D" id="3.30.559.10">
    <property type="entry name" value="Chloramphenicol acetyltransferase-like domain"/>
    <property type="match status" value="1"/>
</dbReference>
<dbReference type="FunFam" id="3.30.559.10:FF:000002">
    <property type="entry name" value="carnitine O-palmitoyltransferase 1, liver isoform"/>
    <property type="match status" value="1"/>
</dbReference>
<evidence type="ECO:0000256" key="8">
    <source>
        <dbReference type="ARBA" id="ARBA00023136"/>
    </source>
</evidence>
<dbReference type="GO" id="GO:0005739">
    <property type="term" value="C:mitochondrion"/>
    <property type="evidence" value="ECO:0007669"/>
    <property type="project" value="TreeGrafter"/>
</dbReference>
<dbReference type="InterPro" id="IPR000542">
    <property type="entry name" value="Carn_acyl_trans"/>
</dbReference>
<keyword evidence="6 11" id="KW-1133">Transmembrane helix</keyword>
<dbReference type="Proteomes" id="UP001432027">
    <property type="component" value="Unassembled WGS sequence"/>
</dbReference>
<keyword evidence="7" id="KW-0443">Lipid metabolism</keyword>
<evidence type="ECO:0000313" key="13">
    <source>
        <dbReference type="EMBL" id="GMS92525.1"/>
    </source>
</evidence>
<keyword evidence="14" id="KW-1185">Reference proteome</keyword>
<keyword evidence="4 11" id="KW-0812">Transmembrane</keyword>
<comment type="similarity">
    <text evidence="2">Belongs to the carnitine/choline acetyltransferase family.</text>
</comment>
<dbReference type="InterPro" id="IPR042231">
    <property type="entry name" value="Cho/carn_acyl_trans_2"/>
</dbReference>
<reference evidence="13" key="1">
    <citation type="submission" date="2023-10" db="EMBL/GenBank/DDBJ databases">
        <title>Genome assembly of Pristionchus species.</title>
        <authorList>
            <person name="Yoshida K."/>
            <person name="Sommer R.J."/>
        </authorList>
    </citation>
    <scope>NUCLEOTIDE SEQUENCE</scope>
    <source>
        <strain evidence="13">RS0144</strain>
    </source>
</reference>
<dbReference type="GO" id="GO:0016020">
    <property type="term" value="C:membrane"/>
    <property type="evidence" value="ECO:0007669"/>
    <property type="project" value="UniProtKB-SubCell"/>
</dbReference>
<dbReference type="GO" id="GO:0009437">
    <property type="term" value="P:carnitine metabolic process"/>
    <property type="evidence" value="ECO:0007669"/>
    <property type="project" value="TreeGrafter"/>
</dbReference>
<name>A0AAV5TAC2_9BILA</name>
<evidence type="ECO:0000256" key="10">
    <source>
        <dbReference type="PIRSR" id="PIRSR600542-1"/>
    </source>
</evidence>
<keyword evidence="5" id="KW-0276">Fatty acid metabolism</keyword>
<dbReference type="SUPFAM" id="SSF52777">
    <property type="entry name" value="CoA-dependent acyltransferases"/>
    <property type="match status" value="2"/>
</dbReference>
<accession>A0AAV5TAC2</accession>
<feature type="transmembrane region" description="Helical" evidence="11">
    <location>
        <begin position="44"/>
        <end position="63"/>
    </location>
</feature>
<evidence type="ECO:0000256" key="6">
    <source>
        <dbReference type="ARBA" id="ARBA00022989"/>
    </source>
</evidence>
<evidence type="ECO:0000256" key="4">
    <source>
        <dbReference type="ARBA" id="ARBA00022692"/>
    </source>
</evidence>
<evidence type="ECO:0000259" key="12">
    <source>
        <dbReference type="Pfam" id="PF00755"/>
    </source>
</evidence>
<feature type="active site" description="Proton acceptor" evidence="10">
    <location>
        <position position="454"/>
    </location>
</feature>
<organism evidence="13 14">
    <name type="scientific">Pristionchus entomophagus</name>
    <dbReference type="NCBI Taxonomy" id="358040"/>
    <lineage>
        <taxon>Eukaryota</taxon>
        <taxon>Metazoa</taxon>
        <taxon>Ecdysozoa</taxon>
        <taxon>Nematoda</taxon>
        <taxon>Chromadorea</taxon>
        <taxon>Rhabditida</taxon>
        <taxon>Rhabditina</taxon>
        <taxon>Diplogasteromorpha</taxon>
        <taxon>Diplogasteroidea</taxon>
        <taxon>Neodiplogasteridae</taxon>
        <taxon>Pristionchus</taxon>
    </lineage>
</organism>
<dbReference type="PANTHER" id="PTHR22589:SF99">
    <property type="entry name" value="CHOLINE_CARNITINE ACYLTRANSFERASE DOMAIN-CONTAINING PROTEIN"/>
    <property type="match status" value="1"/>
</dbReference>
<dbReference type="GO" id="GO:0006631">
    <property type="term" value="P:fatty acid metabolic process"/>
    <property type="evidence" value="ECO:0007669"/>
    <property type="project" value="UniProtKB-KW"/>
</dbReference>
<feature type="transmembrane region" description="Helical" evidence="11">
    <location>
        <begin position="84"/>
        <end position="105"/>
    </location>
</feature>
<comment type="caution">
    <text evidence="13">The sequence shown here is derived from an EMBL/GenBank/DDBJ whole genome shotgun (WGS) entry which is preliminary data.</text>
</comment>
<evidence type="ECO:0000256" key="2">
    <source>
        <dbReference type="ARBA" id="ARBA00005232"/>
    </source>
</evidence>
<keyword evidence="9" id="KW-0012">Acyltransferase</keyword>
<evidence type="ECO:0000256" key="5">
    <source>
        <dbReference type="ARBA" id="ARBA00022832"/>
    </source>
</evidence>
<evidence type="ECO:0000256" key="11">
    <source>
        <dbReference type="SAM" id="Phobius"/>
    </source>
</evidence>
<feature type="domain" description="Choline/carnitine acyltransferase" evidence="12">
    <location>
        <begin position="156"/>
        <end position="732"/>
    </location>
</feature>
<dbReference type="InterPro" id="IPR023213">
    <property type="entry name" value="CAT-like_dom_sf"/>
</dbReference>
<keyword evidence="3" id="KW-0808">Transferase</keyword>
<proteinExistence type="inferred from homology"/>
<evidence type="ECO:0000256" key="3">
    <source>
        <dbReference type="ARBA" id="ARBA00022679"/>
    </source>
</evidence>
<feature type="non-terminal residue" evidence="13">
    <location>
        <position position="1"/>
    </location>
</feature>
<dbReference type="InterPro" id="IPR039551">
    <property type="entry name" value="Cho/carn_acyl_trans"/>
</dbReference>
<dbReference type="AlphaFoldDB" id="A0AAV5TAC2"/>